<dbReference type="EMBL" id="CP032568">
    <property type="protein sequence ID" value="AYF76389.1"/>
    <property type="molecule type" value="Genomic_DNA"/>
</dbReference>
<name>A0A386ZII2_9NOCA</name>
<keyword evidence="1" id="KW-0808">Transferase</keyword>
<dbReference type="Gene3D" id="3.40.50.150">
    <property type="entry name" value="Vaccinia Virus protein VP39"/>
    <property type="match status" value="1"/>
</dbReference>
<dbReference type="SUPFAM" id="SSF53335">
    <property type="entry name" value="S-adenosyl-L-methionine-dependent methyltransferases"/>
    <property type="match status" value="1"/>
</dbReference>
<dbReference type="AlphaFoldDB" id="A0A386ZII2"/>
<dbReference type="Pfam" id="PF04672">
    <property type="entry name" value="Methyltransf_19"/>
    <property type="match status" value="1"/>
</dbReference>
<dbReference type="InterPro" id="IPR029063">
    <property type="entry name" value="SAM-dependent_MTases_sf"/>
</dbReference>
<dbReference type="Proteomes" id="UP000267164">
    <property type="component" value="Chromosome"/>
</dbReference>
<dbReference type="PIRSF" id="PIRSF017393">
    <property type="entry name" value="MTase_SAV2177"/>
    <property type="match status" value="1"/>
</dbReference>
<evidence type="ECO:0000313" key="1">
    <source>
        <dbReference type="EMBL" id="AYF76389.1"/>
    </source>
</evidence>
<proteinExistence type="predicted"/>
<dbReference type="InterPro" id="IPR006764">
    <property type="entry name" value="SAM_dep_MeTrfase_SAV2177_type"/>
</dbReference>
<dbReference type="KEGG" id="nyu:D7D52_24060"/>
<sequence length="307" mass="33810">MAPIPARRAVRIEPPRGGCRQAARFPLAYTPDCYDRRRCVEGGAVSENNRAPVGVDPFRPNPARVYNYMLGGKDNYDADREYGDRMLAVAPDTKVTAWHSRRFLLQAVRWAAQEGIRQFVDIGAGIPIEPNVHEVAQEIDDTAIVASIDFDPVVHAHSNALLTGATGVTPILADIREPDKVLELARTDAGIDFSKPVAILIVGVLHFVMDDEKPFEAVARLREAMVPGSLLVIQHASTNTHPFFKNTSTTNAVDTPSQPAFRPPEEVRRFFEGLEMIDPGLAPANEWLEGNQQSTRLVVLCGIGRKN</sequence>
<dbReference type="OrthoDB" id="4134439at2"/>
<reference evidence="1 2" key="1">
    <citation type="submission" date="2018-09" db="EMBL/GenBank/DDBJ databases">
        <title>Nocardia yunnanensis sp. nov., an actinomycete isolated from a soil sample.</title>
        <authorList>
            <person name="Zhang J."/>
        </authorList>
    </citation>
    <scope>NUCLEOTIDE SEQUENCE [LARGE SCALE GENOMIC DNA]</scope>
    <source>
        <strain evidence="1 2">CFHS0054</strain>
    </source>
</reference>
<keyword evidence="1" id="KW-0489">Methyltransferase</keyword>
<organism evidence="1 2">
    <name type="scientific">Nocardia yunnanensis</name>
    <dbReference type="NCBI Taxonomy" id="2382165"/>
    <lineage>
        <taxon>Bacteria</taxon>
        <taxon>Bacillati</taxon>
        <taxon>Actinomycetota</taxon>
        <taxon>Actinomycetes</taxon>
        <taxon>Mycobacteriales</taxon>
        <taxon>Nocardiaceae</taxon>
        <taxon>Nocardia</taxon>
    </lineage>
</organism>
<accession>A0A386ZII2</accession>
<dbReference type="GO" id="GO:0032259">
    <property type="term" value="P:methylation"/>
    <property type="evidence" value="ECO:0007669"/>
    <property type="project" value="UniProtKB-KW"/>
</dbReference>
<gene>
    <name evidence="1" type="ORF">D7D52_24060</name>
</gene>
<protein>
    <submittedName>
        <fullName evidence="1">SAM-dependent methyltransferase</fullName>
    </submittedName>
</protein>
<dbReference type="GO" id="GO:0008168">
    <property type="term" value="F:methyltransferase activity"/>
    <property type="evidence" value="ECO:0007669"/>
    <property type="project" value="UniProtKB-KW"/>
</dbReference>
<keyword evidence="2" id="KW-1185">Reference proteome</keyword>
<evidence type="ECO:0000313" key="2">
    <source>
        <dbReference type="Proteomes" id="UP000267164"/>
    </source>
</evidence>